<accession>A0A6I4HT54</accession>
<gene>
    <name evidence="4" type="ORF">GNY86_21500</name>
</gene>
<feature type="chain" id="PRO_5026272604" evidence="3">
    <location>
        <begin position="19"/>
        <end position="200"/>
    </location>
</feature>
<sequence>AFCSVAILILPFGSVVSAAYQIVASTGGFMFIFPSSIASAYSILVSRTMGSGNMKEADKIARQSIWVIMAVSGSLSLCLWLERGLIVTFYSDDLAVQILAASLLLIVCMSHFLDGLMTLLTSLLRCWDVSILPMLIFLVVVLCFGLGGGWWMAYKGLHWGSHSISAMGIYGFWSMAAISYLVACVLSAFCFRFRKQLRGF</sequence>
<feature type="transmembrane region" description="Helical" evidence="2">
    <location>
        <begin position="65"/>
        <end position="82"/>
    </location>
</feature>
<feature type="signal peptide" evidence="3">
    <location>
        <begin position="1"/>
        <end position="18"/>
    </location>
</feature>
<feature type="transmembrane region" description="Helical" evidence="2">
    <location>
        <begin position="28"/>
        <end position="45"/>
    </location>
</feature>
<keyword evidence="2" id="KW-0812">Transmembrane</keyword>
<dbReference type="GO" id="GO:0005886">
    <property type="term" value="C:plasma membrane"/>
    <property type="evidence" value="ECO:0007669"/>
    <property type="project" value="TreeGrafter"/>
</dbReference>
<dbReference type="InterPro" id="IPR050222">
    <property type="entry name" value="MATE_MdtK"/>
</dbReference>
<organism evidence="4 5">
    <name type="scientific">Acinetobacter baumannii</name>
    <dbReference type="NCBI Taxonomy" id="470"/>
    <lineage>
        <taxon>Bacteria</taxon>
        <taxon>Pseudomonadati</taxon>
        <taxon>Pseudomonadota</taxon>
        <taxon>Gammaproteobacteria</taxon>
        <taxon>Moraxellales</taxon>
        <taxon>Moraxellaceae</taxon>
        <taxon>Acinetobacter</taxon>
        <taxon>Acinetobacter calcoaceticus/baumannii complex</taxon>
    </lineage>
</organism>
<feature type="transmembrane region" description="Helical" evidence="2">
    <location>
        <begin position="131"/>
        <end position="152"/>
    </location>
</feature>
<name>A0A6I4HT54_ACIBA</name>
<keyword evidence="1" id="KW-0813">Transport</keyword>
<dbReference type="InterPro" id="IPR002528">
    <property type="entry name" value="MATE_fam"/>
</dbReference>
<reference evidence="4 5" key="1">
    <citation type="submission" date="2019-11" db="EMBL/GenBank/DDBJ databases">
        <title>Multidrug-resistant Acinetobacter baumannii moving toward extensively drug-resistant over fifteen years in South of Brazil.</title>
        <authorList>
            <person name="Fedrigo N.H."/>
            <person name="Cerdeira L."/>
            <person name="Fuga B."/>
            <person name="Marini P.V.B."/>
            <person name="Shinohara D.R."/>
            <person name="Carrara-Marroni F.E."/>
            <person name="Lincopan N."/>
            <person name="Tognim M.C.B."/>
        </authorList>
    </citation>
    <scope>NUCLEOTIDE SEQUENCE [LARGE SCALE GENOMIC DNA]</scope>
    <source>
        <strain evidence="4 5">Ac576</strain>
    </source>
</reference>
<evidence type="ECO:0000256" key="3">
    <source>
        <dbReference type="SAM" id="SignalP"/>
    </source>
</evidence>
<dbReference type="EMBL" id="WPIP01000474">
    <property type="protein sequence ID" value="MVM94110.1"/>
    <property type="molecule type" value="Genomic_DNA"/>
</dbReference>
<dbReference type="PANTHER" id="PTHR43298:SF2">
    <property type="entry name" value="FMN_FAD EXPORTER YEEO-RELATED"/>
    <property type="match status" value="1"/>
</dbReference>
<dbReference type="Proteomes" id="UP000439424">
    <property type="component" value="Unassembled WGS sequence"/>
</dbReference>
<keyword evidence="3" id="KW-0732">Signal</keyword>
<evidence type="ECO:0000256" key="2">
    <source>
        <dbReference type="SAM" id="Phobius"/>
    </source>
</evidence>
<keyword evidence="2" id="KW-1133">Transmembrane helix</keyword>
<feature type="non-terminal residue" evidence="4">
    <location>
        <position position="1"/>
    </location>
</feature>
<dbReference type="RefSeq" id="WP_266095762.1">
    <property type="nucleotide sequence ID" value="NZ_WPIP01000474.1"/>
</dbReference>
<comment type="caution">
    <text evidence="4">The sequence shown here is derived from an EMBL/GenBank/DDBJ whole genome shotgun (WGS) entry which is preliminary data.</text>
</comment>
<evidence type="ECO:0000256" key="1">
    <source>
        <dbReference type="ARBA" id="ARBA00022448"/>
    </source>
</evidence>
<evidence type="ECO:0000313" key="5">
    <source>
        <dbReference type="Proteomes" id="UP000439424"/>
    </source>
</evidence>
<protein>
    <submittedName>
        <fullName evidence="4">MATE family efflux transporter</fullName>
    </submittedName>
</protein>
<keyword evidence="2" id="KW-0472">Membrane</keyword>
<proteinExistence type="predicted"/>
<dbReference type="PANTHER" id="PTHR43298">
    <property type="entry name" value="MULTIDRUG RESISTANCE PROTEIN NORM-RELATED"/>
    <property type="match status" value="1"/>
</dbReference>
<dbReference type="AlphaFoldDB" id="A0A6I4HT54"/>
<feature type="transmembrane region" description="Helical" evidence="2">
    <location>
        <begin position="94"/>
        <end position="119"/>
    </location>
</feature>
<feature type="transmembrane region" description="Helical" evidence="2">
    <location>
        <begin position="172"/>
        <end position="191"/>
    </location>
</feature>
<dbReference type="Pfam" id="PF01554">
    <property type="entry name" value="MatE"/>
    <property type="match status" value="1"/>
</dbReference>
<dbReference type="GO" id="GO:0015297">
    <property type="term" value="F:antiporter activity"/>
    <property type="evidence" value="ECO:0007669"/>
    <property type="project" value="InterPro"/>
</dbReference>
<dbReference type="GO" id="GO:0042910">
    <property type="term" value="F:xenobiotic transmembrane transporter activity"/>
    <property type="evidence" value="ECO:0007669"/>
    <property type="project" value="InterPro"/>
</dbReference>
<evidence type="ECO:0000313" key="4">
    <source>
        <dbReference type="EMBL" id="MVM94110.1"/>
    </source>
</evidence>